<evidence type="ECO:0000256" key="9">
    <source>
        <dbReference type="ARBA" id="ARBA00022777"/>
    </source>
</evidence>
<keyword evidence="12 16" id="KW-0472">Membrane</keyword>
<keyword evidence="7" id="KW-0677">Repeat</keyword>
<dbReference type="FunFam" id="3.30.200.20:FF:000530">
    <property type="entry name" value="receptor protein-tyrosine kinase CEPR1"/>
    <property type="match status" value="1"/>
</dbReference>
<dbReference type="Gene3D" id="3.80.10.10">
    <property type="entry name" value="Ribonuclease Inhibitor"/>
    <property type="match status" value="2"/>
</dbReference>
<evidence type="ECO:0000256" key="1">
    <source>
        <dbReference type="ARBA" id="ARBA00004162"/>
    </source>
</evidence>
<dbReference type="InterPro" id="IPR000719">
    <property type="entry name" value="Prot_kinase_dom"/>
</dbReference>
<protein>
    <recommendedName>
        <fullName evidence="18">Protein kinase domain-containing protein</fullName>
    </recommendedName>
</protein>
<dbReference type="SMART" id="SM00220">
    <property type="entry name" value="S_TKc"/>
    <property type="match status" value="1"/>
</dbReference>
<dbReference type="InterPro" id="IPR011009">
    <property type="entry name" value="Kinase-like_dom_sf"/>
</dbReference>
<keyword evidence="4" id="KW-0808">Transferase</keyword>
<dbReference type="FunFam" id="3.80.10.10:FF:000228">
    <property type="entry name" value="Leucine-rich repeat receptor-like serine/threonine-protein kinase BAM1"/>
    <property type="match status" value="1"/>
</dbReference>
<evidence type="ECO:0000256" key="3">
    <source>
        <dbReference type="ARBA" id="ARBA00022614"/>
    </source>
</evidence>
<evidence type="ECO:0000256" key="16">
    <source>
        <dbReference type="SAM" id="Phobius"/>
    </source>
</evidence>
<evidence type="ECO:0000313" key="19">
    <source>
        <dbReference type="EMBL" id="EEC69730.1"/>
    </source>
</evidence>
<organism evidence="19 20">
    <name type="scientific">Oryza sativa subsp. indica</name>
    <name type="common">Rice</name>
    <dbReference type="NCBI Taxonomy" id="39946"/>
    <lineage>
        <taxon>Eukaryota</taxon>
        <taxon>Viridiplantae</taxon>
        <taxon>Streptophyta</taxon>
        <taxon>Embryophyta</taxon>
        <taxon>Tracheophyta</taxon>
        <taxon>Spermatophyta</taxon>
        <taxon>Magnoliopsida</taxon>
        <taxon>Liliopsida</taxon>
        <taxon>Poales</taxon>
        <taxon>Poaceae</taxon>
        <taxon>BOP clade</taxon>
        <taxon>Oryzoideae</taxon>
        <taxon>Oryzeae</taxon>
        <taxon>Oryzinae</taxon>
        <taxon>Oryza</taxon>
        <taxon>Oryza sativa</taxon>
    </lineage>
</organism>
<gene>
    <name evidence="19" type="ORF">OsI_39240</name>
</gene>
<dbReference type="STRING" id="39946.B8BN59"/>
<dbReference type="EMBL" id="CM000137">
    <property type="protein sequence ID" value="EEC69730.1"/>
    <property type="molecule type" value="Genomic_DNA"/>
</dbReference>
<keyword evidence="11 16" id="KW-1133">Transmembrane helix</keyword>
<keyword evidence="20" id="KW-1185">Reference proteome</keyword>
<dbReference type="PROSITE" id="PS00107">
    <property type="entry name" value="PROTEIN_KINASE_ATP"/>
    <property type="match status" value="1"/>
</dbReference>
<evidence type="ECO:0000256" key="12">
    <source>
        <dbReference type="ARBA" id="ARBA00023136"/>
    </source>
</evidence>
<feature type="transmembrane region" description="Helical" evidence="16">
    <location>
        <begin position="560"/>
        <end position="582"/>
    </location>
</feature>
<dbReference type="SUPFAM" id="SSF52058">
    <property type="entry name" value="L domain-like"/>
    <property type="match status" value="2"/>
</dbReference>
<dbReference type="HOGENOM" id="CLU_000288_22_1_1"/>
<evidence type="ECO:0000313" key="20">
    <source>
        <dbReference type="Proteomes" id="UP000007015"/>
    </source>
</evidence>
<evidence type="ECO:0000256" key="13">
    <source>
        <dbReference type="ARBA" id="ARBA00023170"/>
    </source>
</evidence>
<dbReference type="Gene3D" id="1.10.510.10">
    <property type="entry name" value="Transferase(Phosphotransferase) domain 1"/>
    <property type="match status" value="1"/>
</dbReference>
<dbReference type="Gramene" id="BGIOSGA037857-TA">
    <property type="protein sequence ID" value="BGIOSGA037857-PA"/>
    <property type="gene ID" value="BGIOSGA037857"/>
</dbReference>
<keyword evidence="13" id="KW-0675">Receptor</keyword>
<dbReference type="InterPro" id="IPR050647">
    <property type="entry name" value="Plant_LRR-RLKs"/>
</dbReference>
<dbReference type="SUPFAM" id="SSF56112">
    <property type="entry name" value="Protein kinase-like (PK-like)"/>
    <property type="match status" value="1"/>
</dbReference>
<evidence type="ECO:0000256" key="14">
    <source>
        <dbReference type="ARBA" id="ARBA00023180"/>
    </source>
</evidence>
<name>B8BN59_ORYSI</name>
<dbReference type="Proteomes" id="UP000007015">
    <property type="component" value="Chromosome 12"/>
</dbReference>
<proteinExistence type="predicted"/>
<dbReference type="FunFam" id="3.80.10.10:FF:000515">
    <property type="entry name" value="Leucine-rich repeat receptor-like protein kinase"/>
    <property type="match status" value="1"/>
</dbReference>
<evidence type="ECO:0000259" key="18">
    <source>
        <dbReference type="PROSITE" id="PS50011"/>
    </source>
</evidence>
<keyword evidence="6 17" id="KW-0732">Signal</keyword>
<evidence type="ECO:0000256" key="17">
    <source>
        <dbReference type="SAM" id="SignalP"/>
    </source>
</evidence>
<evidence type="ECO:0000256" key="15">
    <source>
        <dbReference type="PROSITE-ProRule" id="PRU10141"/>
    </source>
</evidence>
<dbReference type="PROSITE" id="PS00108">
    <property type="entry name" value="PROTEIN_KINASE_ST"/>
    <property type="match status" value="1"/>
</dbReference>
<dbReference type="GO" id="GO:0033612">
    <property type="term" value="F:receptor serine/threonine kinase binding"/>
    <property type="evidence" value="ECO:0007669"/>
    <property type="project" value="TreeGrafter"/>
</dbReference>
<dbReference type="Pfam" id="PF13855">
    <property type="entry name" value="LRR_8"/>
    <property type="match status" value="1"/>
</dbReference>
<dbReference type="GO" id="GO:0004672">
    <property type="term" value="F:protein kinase activity"/>
    <property type="evidence" value="ECO:0007669"/>
    <property type="project" value="InterPro"/>
</dbReference>
<keyword evidence="9" id="KW-0418">Kinase</keyword>
<dbReference type="InterPro" id="IPR032675">
    <property type="entry name" value="LRR_dom_sf"/>
</dbReference>
<dbReference type="GO" id="GO:0009791">
    <property type="term" value="P:post-embryonic development"/>
    <property type="evidence" value="ECO:0007669"/>
    <property type="project" value="UniProtKB-ARBA"/>
</dbReference>
<dbReference type="Pfam" id="PF00560">
    <property type="entry name" value="LRR_1"/>
    <property type="match status" value="3"/>
</dbReference>
<dbReference type="Gene3D" id="3.30.200.20">
    <property type="entry name" value="Phosphorylase Kinase, domain 1"/>
    <property type="match status" value="1"/>
</dbReference>
<dbReference type="GO" id="GO:0005524">
    <property type="term" value="F:ATP binding"/>
    <property type="evidence" value="ECO:0007669"/>
    <property type="project" value="UniProtKB-UniRule"/>
</dbReference>
<keyword evidence="14" id="KW-0325">Glycoprotein</keyword>
<keyword evidence="10 15" id="KW-0067">ATP-binding</keyword>
<dbReference type="PROSITE" id="PS50011">
    <property type="entry name" value="PROTEIN_KINASE_DOM"/>
    <property type="match status" value="1"/>
</dbReference>
<dbReference type="GO" id="GO:0005886">
    <property type="term" value="C:plasma membrane"/>
    <property type="evidence" value="ECO:0007669"/>
    <property type="project" value="UniProtKB-SubCell"/>
</dbReference>
<evidence type="ECO:0000256" key="4">
    <source>
        <dbReference type="ARBA" id="ARBA00022679"/>
    </source>
</evidence>
<keyword evidence="5 16" id="KW-0812">Transmembrane</keyword>
<dbReference type="FunFam" id="1.10.510.10:FF:000388">
    <property type="entry name" value="Leucine-rich repeat receptor-like tyrosine-protein kinase PXC3"/>
    <property type="match status" value="1"/>
</dbReference>
<keyword evidence="8 15" id="KW-0547">Nucleotide-binding</keyword>
<evidence type="ECO:0000256" key="7">
    <source>
        <dbReference type="ARBA" id="ARBA00022737"/>
    </source>
</evidence>
<dbReference type="Pfam" id="PF00069">
    <property type="entry name" value="Pkinase"/>
    <property type="match status" value="1"/>
</dbReference>
<dbReference type="PANTHER" id="PTHR48056:SF81">
    <property type="entry name" value="RECEPTOR PROTEIN-TYROSINE KINASE CEPR1"/>
    <property type="match status" value="1"/>
</dbReference>
<evidence type="ECO:0000256" key="10">
    <source>
        <dbReference type="ARBA" id="ARBA00022840"/>
    </source>
</evidence>
<evidence type="ECO:0000256" key="5">
    <source>
        <dbReference type="ARBA" id="ARBA00022692"/>
    </source>
</evidence>
<evidence type="ECO:0000256" key="8">
    <source>
        <dbReference type="ARBA" id="ARBA00022741"/>
    </source>
</evidence>
<reference evidence="19 20" key="1">
    <citation type="journal article" date="2005" name="PLoS Biol.">
        <title>The genomes of Oryza sativa: a history of duplications.</title>
        <authorList>
            <person name="Yu J."/>
            <person name="Wang J."/>
            <person name="Lin W."/>
            <person name="Li S."/>
            <person name="Li H."/>
            <person name="Zhou J."/>
            <person name="Ni P."/>
            <person name="Dong W."/>
            <person name="Hu S."/>
            <person name="Zeng C."/>
            <person name="Zhang J."/>
            <person name="Zhang Y."/>
            <person name="Li R."/>
            <person name="Xu Z."/>
            <person name="Li S."/>
            <person name="Li X."/>
            <person name="Zheng H."/>
            <person name="Cong L."/>
            <person name="Lin L."/>
            <person name="Yin J."/>
            <person name="Geng J."/>
            <person name="Li G."/>
            <person name="Shi J."/>
            <person name="Liu J."/>
            <person name="Lv H."/>
            <person name="Li J."/>
            <person name="Wang J."/>
            <person name="Deng Y."/>
            <person name="Ran L."/>
            <person name="Shi X."/>
            <person name="Wang X."/>
            <person name="Wu Q."/>
            <person name="Li C."/>
            <person name="Ren X."/>
            <person name="Wang J."/>
            <person name="Wang X."/>
            <person name="Li D."/>
            <person name="Liu D."/>
            <person name="Zhang X."/>
            <person name="Ji Z."/>
            <person name="Zhao W."/>
            <person name="Sun Y."/>
            <person name="Zhang Z."/>
            <person name="Bao J."/>
            <person name="Han Y."/>
            <person name="Dong L."/>
            <person name="Ji J."/>
            <person name="Chen P."/>
            <person name="Wu S."/>
            <person name="Liu J."/>
            <person name="Xiao Y."/>
            <person name="Bu D."/>
            <person name="Tan J."/>
            <person name="Yang L."/>
            <person name="Ye C."/>
            <person name="Zhang J."/>
            <person name="Xu J."/>
            <person name="Zhou Y."/>
            <person name="Yu Y."/>
            <person name="Zhang B."/>
            <person name="Zhuang S."/>
            <person name="Wei H."/>
            <person name="Liu B."/>
            <person name="Lei M."/>
            <person name="Yu H."/>
            <person name="Li Y."/>
            <person name="Xu H."/>
            <person name="Wei S."/>
            <person name="He X."/>
            <person name="Fang L."/>
            <person name="Zhang Z."/>
            <person name="Zhang Y."/>
            <person name="Huang X."/>
            <person name="Su Z."/>
            <person name="Tong W."/>
            <person name="Li J."/>
            <person name="Tong Z."/>
            <person name="Li S."/>
            <person name="Ye J."/>
            <person name="Wang L."/>
            <person name="Fang L."/>
            <person name="Lei T."/>
            <person name="Chen C."/>
            <person name="Chen H."/>
            <person name="Xu Z."/>
            <person name="Li H."/>
            <person name="Huang H."/>
            <person name="Zhang F."/>
            <person name="Xu H."/>
            <person name="Li N."/>
            <person name="Zhao C."/>
            <person name="Li S."/>
            <person name="Dong L."/>
            <person name="Huang Y."/>
            <person name="Li L."/>
            <person name="Xi Y."/>
            <person name="Qi Q."/>
            <person name="Li W."/>
            <person name="Zhang B."/>
            <person name="Hu W."/>
            <person name="Zhang Y."/>
            <person name="Tian X."/>
            <person name="Jiao Y."/>
            <person name="Liang X."/>
            <person name="Jin J."/>
            <person name="Gao L."/>
            <person name="Zheng W."/>
            <person name="Hao B."/>
            <person name="Liu S."/>
            <person name="Wang W."/>
            <person name="Yuan L."/>
            <person name="Cao M."/>
            <person name="McDermott J."/>
            <person name="Samudrala R."/>
            <person name="Wang J."/>
            <person name="Wong G.K."/>
            <person name="Yang H."/>
        </authorList>
    </citation>
    <scope>NUCLEOTIDE SEQUENCE [LARGE SCALE GENOMIC DNA]</scope>
    <source>
        <strain evidence="20">cv. 93-11</strain>
    </source>
</reference>
<dbReference type="InterPro" id="IPR017441">
    <property type="entry name" value="Protein_kinase_ATP_BS"/>
</dbReference>
<evidence type="ECO:0000256" key="2">
    <source>
        <dbReference type="ARBA" id="ARBA00004479"/>
    </source>
</evidence>
<dbReference type="PANTHER" id="PTHR48056">
    <property type="entry name" value="LRR RECEPTOR-LIKE SERINE/THREONINE-PROTEIN KINASE-RELATED"/>
    <property type="match status" value="1"/>
</dbReference>
<evidence type="ECO:0000256" key="6">
    <source>
        <dbReference type="ARBA" id="ARBA00022729"/>
    </source>
</evidence>
<dbReference type="FunFam" id="3.80.10.10:FF:000233">
    <property type="entry name" value="Leucine-rich repeat receptor-like protein kinase TDR"/>
    <property type="match status" value="1"/>
</dbReference>
<comment type="subcellular location">
    <subcellularLocation>
        <location evidence="1">Cell membrane</location>
        <topology evidence="1">Single-pass membrane protein</topology>
    </subcellularLocation>
    <subcellularLocation>
        <location evidence="2">Membrane</location>
        <topology evidence="2">Single-pass type I membrane protein</topology>
    </subcellularLocation>
</comment>
<evidence type="ECO:0000256" key="11">
    <source>
        <dbReference type="ARBA" id="ARBA00022989"/>
    </source>
</evidence>
<feature type="binding site" evidence="15">
    <location>
        <position position="656"/>
    </location>
    <ligand>
        <name>ATP</name>
        <dbReference type="ChEBI" id="CHEBI:30616"/>
    </ligand>
</feature>
<feature type="signal peptide" evidence="17">
    <location>
        <begin position="1"/>
        <end position="26"/>
    </location>
</feature>
<dbReference type="OMA" id="IAMRCTC"/>
<sequence length="965" mass="104152">MVINLSSPPIFLLFFLWCVVVFFVAGDGGAVVAEAALDAQAAYLSQMKQEFAGPAMARWDFSAPAVDYCKFQGVGCDASGNVTAIDVTSWRLSGRLPGGVCEALPALREVRLGYNDIRGGFPGGLVNCTSLEVLNLSCSGVSGAVPDLSRMPALRVLDVSNNYFSGAFPTSIANVTTLEVANFNENPGFDIWWPPESLMALRRLRVLILSTTCMHGGVPAWLGNMTSLTDLELSGNLLTGHIPLSLARLPNLQLLELYYNLLEGVVPAELGNLTQLTDIDLSENNLTGGIPESICALPRLRVLQMYTNKLTGAIPAVLGNSTQLRILSVYRNQLTGELPADLGRYSGFNVLEVSENQLTGPLPPYACANGQLQYILVLSNLLTGAIPASYAACRPLLRFRVSNNHLDGDVPAGIFALPHASIIDLSYNHLTGPVPATIAGATNLTSLFASNNRMSGVLPPEIAGAATLVKIDLSNNQIGGAIPEAVGRLSRLNQLSLQGNRLNGSIPATLADLHRLNLIREGLLESVAGNPGLCVAFRLNLTDPALPLCPKPARLRMRGLAGSVWVVAVCALVCVVATLALARRWVLRARQDGEHDGLPTSPASSSSYDVTSFHKLSFDQHEIVEALIDKNIVGHGGSGTVYKIELSNGELVAVKKLWVSRRSKQEHGHGGGGGCLDRELRTEVETLGSIRHKNIVKLYCCYSGADSNLLVYEYMPNGNLWDALHGGGGWGFGFLDWPTRHRVALGVAQGLAYLHHDLLFPIVHRDIKSSNILLDADFEPKVADFGIAKVLQARGDRDASTTTIAGTYGYLAPEYAYSSKATTKCDVYSFGVVLMELATGKKPIEPEFGDTRDIVQWVSGKVAAGGEGEALDKRLEWSPFKEGDAEENSFMEEVFGRKCSVHVQLKSKTRKGQETYSLDFKFSTHRLHIDKGDIVQDSAKYGSPLEWGSTRTAFPKESRSGAFYL</sequence>
<feature type="chain" id="PRO_5002865727" description="Protein kinase domain-containing protein" evidence="17">
    <location>
        <begin position="27"/>
        <end position="965"/>
    </location>
</feature>
<dbReference type="AlphaFoldDB" id="B8BN59"/>
<dbReference type="InterPro" id="IPR008271">
    <property type="entry name" value="Ser/Thr_kinase_AS"/>
</dbReference>
<feature type="domain" description="Protein kinase" evidence="18">
    <location>
        <begin position="627"/>
        <end position="895"/>
    </location>
</feature>
<accession>B8BN59</accession>
<dbReference type="InterPro" id="IPR001611">
    <property type="entry name" value="Leu-rich_rpt"/>
</dbReference>
<keyword evidence="3" id="KW-0433">Leucine-rich repeat</keyword>